<organism evidence="6 7">
    <name type="scientific">Didymella heteroderae</name>
    <dbReference type="NCBI Taxonomy" id="1769908"/>
    <lineage>
        <taxon>Eukaryota</taxon>
        <taxon>Fungi</taxon>
        <taxon>Dikarya</taxon>
        <taxon>Ascomycota</taxon>
        <taxon>Pezizomycotina</taxon>
        <taxon>Dothideomycetes</taxon>
        <taxon>Pleosporomycetidae</taxon>
        <taxon>Pleosporales</taxon>
        <taxon>Pleosporineae</taxon>
        <taxon>Didymellaceae</taxon>
        <taxon>Didymella</taxon>
    </lineage>
</organism>
<evidence type="ECO:0000256" key="3">
    <source>
        <dbReference type="ARBA" id="ARBA00021347"/>
    </source>
</evidence>
<dbReference type="SUPFAM" id="SSF54695">
    <property type="entry name" value="POZ domain"/>
    <property type="match status" value="1"/>
</dbReference>
<reference evidence="6" key="1">
    <citation type="submission" date="2019-04" db="EMBL/GenBank/DDBJ databases">
        <title>Sequencing of skin fungus with MAO and IRED activity.</title>
        <authorList>
            <person name="Marsaioli A.J."/>
            <person name="Bonatto J.M.C."/>
            <person name="Reis Junior O."/>
        </authorList>
    </citation>
    <scope>NUCLEOTIDE SEQUENCE</scope>
    <source>
        <strain evidence="6">28M1</strain>
    </source>
</reference>
<dbReference type="CDD" id="cd18321">
    <property type="entry name" value="BTB_POZ_EloC"/>
    <property type="match status" value="1"/>
</dbReference>
<dbReference type="OrthoDB" id="249087at2759"/>
<evidence type="ECO:0000313" key="7">
    <source>
        <dbReference type="Proteomes" id="UP000758155"/>
    </source>
</evidence>
<comment type="subcellular location">
    <subcellularLocation>
        <location evidence="1">Nucleus</location>
    </subcellularLocation>
</comment>
<dbReference type="InterPro" id="IPR001232">
    <property type="entry name" value="SKP1-like"/>
</dbReference>
<dbReference type="InterPro" id="IPR039948">
    <property type="entry name" value="ELC1"/>
</dbReference>
<proteinExistence type="inferred from homology"/>
<dbReference type="GO" id="GO:0005634">
    <property type="term" value="C:nucleus"/>
    <property type="evidence" value="ECO:0007669"/>
    <property type="project" value="UniProtKB-SubCell"/>
</dbReference>
<dbReference type="FunFam" id="3.30.710.10:FF:000035">
    <property type="entry name" value="Elongin C transcription elongation factor"/>
    <property type="match status" value="1"/>
</dbReference>
<dbReference type="InterPro" id="IPR011333">
    <property type="entry name" value="SKP1/BTB/POZ_sf"/>
</dbReference>
<evidence type="ECO:0000256" key="4">
    <source>
        <dbReference type="ARBA" id="ARBA00023242"/>
    </source>
</evidence>
<comment type="similarity">
    <text evidence="2">Belongs to the SKP1 family.</text>
</comment>
<dbReference type="SMART" id="SM00512">
    <property type="entry name" value="Skp1"/>
    <property type="match status" value="1"/>
</dbReference>
<dbReference type="Gene3D" id="3.30.710.10">
    <property type="entry name" value="Potassium Channel Kv1.1, Chain A"/>
    <property type="match status" value="1"/>
</dbReference>
<accession>A0A9P5BY52</accession>
<sequence>MSSEKVSEYVTLVSNDGFEFKLLRSAACIAGTIKRALNPESGFQETTRNRMDFPTIKYATLTFAEVDTRSCTRMPGVVLEKVCEYLYYNQKHADSKDVSDMDIPPELCLELLIAADYLDV</sequence>
<keyword evidence="4" id="KW-0539">Nucleus</keyword>
<comment type="function">
    <text evidence="5">Essential component of the SCF (SKP1-CUL1-F-box protein) E3 ubiquitin ligase complexes, which mediate the ubiquitination and subsequent proteasomal degradation of target proteins. Controls sulfur metabolite repression, probably by mediating the inactivation or degradation of the metR transcription factor.</text>
</comment>
<dbReference type="PANTHER" id="PTHR20648">
    <property type="entry name" value="ELONGIN-C"/>
    <property type="match status" value="1"/>
</dbReference>
<evidence type="ECO:0000256" key="5">
    <source>
        <dbReference type="ARBA" id="ARBA00045385"/>
    </source>
</evidence>
<keyword evidence="7" id="KW-1185">Reference proteome</keyword>
<evidence type="ECO:0000256" key="2">
    <source>
        <dbReference type="ARBA" id="ARBA00009993"/>
    </source>
</evidence>
<evidence type="ECO:0000256" key="1">
    <source>
        <dbReference type="ARBA" id="ARBA00004123"/>
    </source>
</evidence>
<dbReference type="AlphaFoldDB" id="A0A9P5BY52"/>
<protein>
    <recommendedName>
        <fullName evidence="3">Elongin-C</fullName>
    </recommendedName>
</protein>
<comment type="caution">
    <text evidence="6">The sequence shown here is derived from an EMBL/GenBank/DDBJ whole genome shotgun (WGS) entry which is preliminary data.</text>
</comment>
<gene>
    <name evidence="6" type="ORF">E8E12_005775</name>
</gene>
<evidence type="ECO:0000313" key="6">
    <source>
        <dbReference type="EMBL" id="KAF3035020.1"/>
    </source>
</evidence>
<dbReference type="Proteomes" id="UP000758155">
    <property type="component" value="Unassembled WGS sequence"/>
</dbReference>
<dbReference type="EMBL" id="SWKV01000062">
    <property type="protein sequence ID" value="KAF3035020.1"/>
    <property type="molecule type" value="Genomic_DNA"/>
</dbReference>
<dbReference type="GO" id="GO:0006511">
    <property type="term" value="P:ubiquitin-dependent protein catabolic process"/>
    <property type="evidence" value="ECO:0007669"/>
    <property type="project" value="InterPro"/>
</dbReference>
<name>A0A9P5BY52_9PLEO</name>